<feature type="transmembrane region" description="Helical" evidence="1">
    <location>
        <begin position="30"/>
        <end position="52"/>
    </location>
</feature>
<accession>A0A1G6LY15</accession>
<evidence type="ECO:0000256" key="1">
    <source>
        <dbReference type="SAM" id="Phobius"/>
    </source>
</evidence>
<evidence type="ECO:0000313" key="3">
    <source>
        <dbReference type="Proteomes" id="UP000199628"/>
    </source>
</evidence>
<dbReference type="AlphaFoldDB" id="A0A1G6LY15"/>
<dbReference type="EMBL" id="FMZV01000002">
    <property type="protein sequence ID" value="SDC47596.1"/>
    <property type="molecule type" value="Genomic_DNA"/>
</dbReference>
<proteinExistence type="predicted"/>
<dbReference type="Proteomes" id="UP000199628">
    <property type="component" value="Unassembled WGS sequence"/>
</dbReference>
<sequence length="71" mass="7626">MAWLGLTLGTLVGLGSSILACIYWDLPLWAALLLHPVIGTAIAVSVILLLLLRNETETRGDKIRDTEPVAS</sequence>
<keyword evidence="1" id="KW-1133">Transmembrane helix</keyword>
<dbReference type="RefSeq" id="WP_093027935.1">
    <property type="nucleotide sequence ID" value="NZ_FMZV01000002.1"/>
</dbReference>
<keyword evidence="1" id="KW-0472">Membrane</keyword>
<protein>
    <submittedName>
        <fullName evidence="2">Uncharacterized protein</fullName>
    </submittedName>
</protein>
<keyword evidence="3" id="KW-1185">Reference proteome</keyword>
<keyword evidence="1" id="KW-0812">Transmembrane</keyword>
<name>A0A1G6LY15_9RHOB</name>
<gene>
    <name evidence="2" type="ORF">SAMN04488239_102345</name>
</gene>
<organism evidence="2 3">
    <name type="scientific">Ruegeria marina</name>
    <dbReference type="NCBI Taxonomy" id="639004"/>
    <lineage>
        <taxon>Bacteria</taxon>
        <taxon>Pseudomonadati</taxon>
        <taxon>Pseudomonadota</taxon>
        <taxon>Alphaproteobacteria</taxon>
        <taxon>Rhodobacterales</taxon>
        <taxon>Roseobacteraceae</taxon>
        <taxon>Ruegeria</taxon>
    </lineage>
</organism>
<evidence type="ECO:0000313" key="2">
    <source>
        <dbReference type="EMBL" id="SDC47596.1"/>
    </source>
</evidence>
<reference evidence="3" key="1">
    <citation type="submission" date="2016-10" db="EMBL/GenBank/DDBJ databases">
        <authorList>
            <person name="Varghese N."/>
            <person name="Submissions S."/>
        </authorList>
    </citation>
    <scope>NUCLEOTIDE SEQUENCE [LARGE SCALE GENOMIC DNA]</scope>
    <source>
        <strain evidence="3">CGMCC 1.9108</strain>
    </source>
</reference>